<keyword evidence="2" id="KW-1185">Reference proteome</keyword>
<comment type="caution">
    <text evidence="1">The sequence shown here is derived from an EMBL/GenBank/DDBJ whole genome shotgun (WGS) entry which is preliminary data.</text>
</comment>
<organism evidence="1 2">
    <name type="scientific">Racocetra persica</name>
    <dbReference type="NCBI Taxonomy" id="160502"/>
    <lineage>
        <taxon>Eukaryota</taxon>
        <taxon>Fungi</taxon>
        <taxon>Fungi incertae sedis</taxon>
        <taxon>Mucoromycota</taxon>
        <taxon>Glomeromycotina</taxon>
        <taxon>Glomeromycetes</taxon>
        <taxon>Diversisporales</taxon>
        <taxon>Gigasporaceae</taxon>
        <taxon>Racocetra</taxon>
    </lineage>
</organism>
<evidence type="ECO:0000313" key="1">
    <source>
        <dbReference type="EMBL" id="CAG8751372.1"/>
    </source>
</evidence>
<feature type="non-terminal residue" evidence="1">
    <location>
        <position position="39"/>
    </location>
</feature>
<protein>
    <submittedName>
        <fullName evidence="1">24914_t:CDS:1</fullName>
    </submittedName>
</protein>
<evidence type="ECO:0000313" key="2">
    <source>
        <dbReference type="Proteomes" id="UP000789920"/>
    </source>
</evidence>
<name>A0ACA9QHC4_9GLOM</name>
<accession>A0ACA9QHC4</accession>
<dbReference type="Proteomes" id="UP000789920">
    <property type="component" value="Unassembled WGS sequence"/>
</dbReference>
<sequence length="39" mass="4314">QPLTGNSDRLVSLGCFLESNYDSMGLKNFVGVHHVHDEP</sequence>
<proteinExistence type="predicted"/>
<feature type="non-terminal residue" evidence="1">
    <location>
        <position position="1"/>
    </location>
</feature>
<reference evidence="1" key="1">
    <citation type="submission" date="2021-06" db="EMBL/GenBank/DDBJ databases">
        <authorList>
            <person name="Kallberg Y."/>
            <person name="Tangrot J."/>
            <person name="Rosling A."/>
        </authorList>
    </citation>
    <scope>NUCLEOTIDE SEQUENCE</scope>
    <source>
        <strain evidence="1">MA461A</strain>
    </source>
</reference>
<dbReference type="EMBL" id="CAJVQC010032520">
    <property type="protein sequence ID" value="CAG8751372.1"/>
    <property type="molecule type" value="Genomic_DNA"/>
</dbReference>
<gene>
    <name evidence="1" type="ORF">RPERSI_LOCUS14220</name>
</gene>